<evidence type="ECO:0000313" key="2">
    <source>
        <dbReference type="EMBL" id="KAF7266543.1"/>
    </source>
</evidence>
<reference evidence="2" key="1">
    <citation type="submission" date="2020-08" db="EMBL/GenBank/DDBJ databases">
        <title>Genome sequencing and assembly of the red palm weevil Rhynchophorus ferrugineus.</title>
        <authorList>
            <person name="Dias G.B."/>
            <person name="Bergman C.M."/>
            <person name="Manee M."/>
        </authorList>
    </citation>
    <scope>NUCLEOTIDE SEQUENCE</scope>
    <source>
        <strain evidence="2">AA-2017</strain>
        <tissue evidence="2">Whole larva</tissue>
    </source>
</reference>
<organism evidence="2 3">
    <name type="scientific">Rhynchophorus ferrugineus</name>
    <name type="common">Red palm weevil</name>
    <name type="synonym">Curculio ferrugineus</name>
    <dbReference type="NCBI Taxonomy" id="354439"/>
    <lineage>
        <taxon>Eukaryota</taxon>
        <taxon>Metazoa</taxon>
        <taxon>Ecdysozoa</taxon>
        <taxon>Arthropoda</taxon>
        <taxon>Hexapoda</taxon>
        <taxon>Insecta</taxon>
        <taxon>Pterygota</taxon>
        <taxon>Neoptera</taxon>
        <taxon>Endopterygota</taxon>
        <taxon>Coleoptera</taxon>
        <taxon>Polyphaga</taxon>
        <taxon>Cucujiformia</taxon>
        <taxon>Curculionidae</taxon>
        <taxon>Dryophthorinae</taxon>
        <taxon>Rhynchophorus</taxon>
    </lineage>
</organism>
<evidence type="ECO:0000259" key="1">
    <source>
        <dbReference type="Pfam" id="PF21787"/>
    </source>
</evidence>
<dbReference type="OrthoDB" id="6627680at2759"/>
<proteinExistence type="predicted"/>
<dbReference type="Pfam" id="PF21787">
    <property type="entry name" value="TNP-like_RNaseH_N"/>
    <property type="match status" value="1"/>
</dbReference>
<dbReference type="InterPro" id="IPR048365">
    <property type="entry name" value="TNP-like_RNaseH_N"/>
</dbReference>
<protein>
    <recommendedName>
        <fullName evidence="1">Transposable element P transposase-like RNase H domain-containing protein</fullName>
    </recommendedName>
</protein>
<sequence>MFALPSRGTCPALLRKISLRAGLNEQMILSFKRAVQKMTDKDKYCVLTFDEMNLAPNLQYNLKYDFIEGLANQGNNRKFRGWKQPICFTYSNGPVKSALLKILLFQSLENGSR</sequence>
<comment type="caution">
    <text evidence="2">The sequence shown here is derived from an EMBL/GenBank/DDBJ whole genome shotgun (WGS) entry which is preliminary data.</text>
</comment>
<dbReference type="Proteomes" id="UP000625711">
    <property type="component" value="Unassembled WGS sequence"/>
</dbReference>
<gene>
    <name evidence="2" type="ORF">GWI33_020052</name>
</gene>
<accession>A0A834HRT9</accession>
<dbReference type="AlphaFoldDB" id="A0A834HRT9"/>
<evidence type="ECO:0000313" key="3">
    <source>
        <dbReference type="Proteomes" id="UP000625711"/>
    </source>
</evidence>
<name>A0A834HRT9_RHYFE</name>
<keyword evidence="3" id="KW-1185">Reference proteome</keyword>
<feature type="domain" description="Transposable element P transposase-like RNase H" evidence="1">
    <location>
        <begin position="21"/>
        <end position="77"/>
    </location>
</feature>
<dbReference type="EMBL" id="JAACXV010014526">
    <property type="protein sequence ID" value="KAF7266543.1"/>
    <property type="molecule type" value="Genomic_DNA"/>
</dbReference>